<protein>
    <recommendedName>
        <fullName evidence="8">Gustatory receptor</fullName>
    </recommendedName>
</protein>
<dbReference type="GO" id="GO:0043025">
    <property type="term" value="C:neuronal cell body"/>
    <property type="evidence" value="ECO:0007669"/>
    <property type="project" value="TreeGrafter"/>
</dbReference>
<evidence type="ECO:0000313" key="10">
    <source>
        <dbReference type="Proteomes" id="UP000786811"/>
    </source>
</evidence>
<dbReference type="Proteomes" id="UP000786811">
    <property type="component" value="Unassembled WGS sequence"/>
</dbReference>
<evidence type="ECO:0000256" key="5">
    <source>
        <dbReference type="ARBA" id="ARBA00023136"/>
    </source>
</evidence>
<dbReference type="GO" id="GO:0030424">
    <property type="term" value="C:axon"/>
    <property type="evidence" value="ECO:0007669"/>
    <property type="project" value="TreeGrafter"/>
</dbReference>
<comment type="subcellular location">
    <subcellularLocation>
        <location evidence="1 8">Cell membrane</location>
        <topology evidence="1 8">Multi-pass membrane protein</topology>
    </subcellularLocation>
</comment>
<dbReference type="Pfam" id="PF08395">
    <property type="entry name" value="7tm_7"/>
    <property type="match status" value="1"/>
</dbReference>
<keyword evidence="5 8" id="KW-0472">Membrane</keyword>
<keyword evidence="10" id="KW-1185">Reference proteome</keyword>
<dbReference type="GO" id="GO:0007635">
    <property type="term" value="P:chemosensory behavior"/>
    <property type="evidence" value="ECO:0007669"/>
    <property type="project" value="TreeGrafter"/>
</dbReference>
<proteinExistence type="inferred from homology"/>
<comment type="similarity">
    <text evidence="8">Belongs to the insect chemoreceptor superfamily. Gustatory receptor (GR) family.</text>
</comment>
<evidence type="ECO:0000256" key="8">
    <source>
        <dbReference type="RuleBase" id="RU363108"/>
    </source>
</evidence>
<dbReference type="GO" id="GO:0005886">
    <property type="term" value="C:plasma membrane"/>
    <property type="evidence" value="ECO:0007669"/>
    <property type="project" value="UniProtKB-SubCell"/>
</dbReference>
<sequence>MIKITQRFQTNNYFFLQLISVFFKVLTLAPFTITIRRTSSSYENNRIIVNTSYSLPGSVYNIFFSLISIVTLVYFQFDNCTRNENLKIIDNPDLKKLYKILIEMSVPCISIIIGIFFCLKQKNFVVIINKIISVSNELKQNLICRSHLHDNTYQISIVLLQIIIVIVLHIRAATNDNDISLNYFVASGFILEGLMIQYALIVNFLRKLIYSLNESLSLIADKVNRLSNEFLHSNDDLYHDYMKNLIFVKKMHRSIFEIIQMLSDFYSFPILLAIIFSCLWMIMSAYIVIFYYETKSNSHSYDLHRLFIVFVDSLWPLKDFVPILILTSYITKTITEMKRTENVAQRVKLTLFRYPRIKSQIEQFSMELSHRQYTCFTACNFFSIDSTLLIPILSTTATYLIILLKTSFSDE</sequence>
<dbReference type="GO" id="GO:0007165">
    <property type="term" value="P:signal transduction"/>
    <property type="evidence" value="ECO:0007669"/>
    <property type="project" value="UniProtKB-KW"/>
</dbReference>
<dbReference type="GO" id="GO:0050909">
    <property type="term" value="P:sensory perception of taste"/>
    <property type="evidence" value="ECO:0007669"/>
    <property type="project" value="InterPro"/>
</dbReference>
<evidence type="ECO:0000256" key="3">
    <source>
        <dbReference type="ARBA" id="ARBA00022692"/>
    </source>
</evidence>
<keyword evidence="2 8" id="KW-1003">Cell membrane</keyword>
<feature type="transmembrane region" description="Helical" evidence="8">
    <location>
        <begin position="53"/>
        <end position="77"/>
    </location>
</feature>
<evidence type="ECO:0000256" key="7">
    <source>
        <dbReference type="ARBA" id="ARBA00023224"/>
    </source>
</evidence>
<dbReference type="GO" id="GO:0008049">
    <property type="term" value="P:male courtship behavior"/>
    <property type="evidence" value="ECO:0007669"/>
    <property type="project" value="TreeGrafter"/>
</dbReference>
<name>A0A8J2HEZ7_COTCN</name>
<comment type="caution">
    <text evidence="9">The sequence shown here is derived from an EMBL/GenBank/DDBJ whole genome shotgun (WGS) entry which is preliminary data.</text>
</comment>
<dbReference type="PANTHER" id="PTHR21143">
    <property type="entry name" value="INVERTEBRATE GUSTATORY RECEPTOR"/>
    <property type="match status" value="1"/>
</dbReference>
<comment type="caution">
    <text evidence="8">Lacks conserved residue(s) required for the propagation of feature annotation.</text>
</comment>
<gene>
    <name evidence="9" type="ORF">HICCMSTLAB_LOCUS6400</name>
</gene>
<dbReference type="PANTHER" id="PTHR21143:SF133">
    <property type="entry name" value="GUSTATORY AND PHEROMONE RECEPTOR 32A-RELATED"/>
    <property type="match status" value="1"/>
</dbReference>
<dbReference type="EMBL" id="CAJNRD030001120">
    <property type="protein sequence ID" value="CAG5092847.1"/>
    <property type="molecule type" value="Genomic_DNA"/>
</dbReference>
<keyword evidence="6 8" id="KW-0675">Receptor</keyword>
<accession>A0A8J2HEZ7</accession>
<feature type="transmembrane region" description="Helical" evidence="8">
    <location>
        <begin position="184"/>
        <end position="205"/>
    </location>
</feature>
<dbReference type="GO" id="GO:0030425">
    <property type="term" value="C:dendrite"/>
    <property type="evidence" value="ECO:0007669"/>
    <property type="project" value="TreeGrafter"/>
</dbReference>
<keyword evidence="7 8" id="KW-0807">Transducer</keyword>
<evidence type="ECO:0000256" key="4">
    <source>
        <dbReference type="ARBA" id="ARBA00022989"/>
    </source>
</evidence>
<keyword evidence="4 8" id="KW-1133">Transmembrane helix</keyword>
<feature type="transmembrane region" description="Helical" evidence="8">
    <location>
        <begin position="12"/>
        <end position="33"/>
    </location>
</feature>
<dbReference type="AlphaFoldDB" id="A0A8J2HEZ7"/>
<keyword evidence="3 8" id="KW-0812">Transmembrane</keyword>
<evidence type="ECO:0000256" key="2">
    <source>
        <dbReference type="ARBA" id="ARBA00022475"/>
    </source>
</evidence>
<dbReference type="InterPro" id="IPR013604">
    <property type="entry name" value="7TM_chemorcpt"/>
</dbReference>
<evidence type="ECO:0000256" key="6">
    <source>
        <dbReference type="ARBA" id="ARBA00023170"/>
    </source>
</evidence>
<evidence type="ECO:0000313" key="9">
    <source>
        <dbReference type="EMBL" id="CAG5092847.1"/>
    </source>
</evidence>
<dbReference type="OrthoDB" id="6366728at2759"/>
<evidence type="ECO:0000256" key="1">
    <source>
        <dbReference type="ARBA" id="ARBA00004651"/>
    </source>
</evidence>
<feature type="transmembrane region" description="Helical" evidence="8">
    <location>
        <begin position="97"/>
        <end position="119"/>
    </location>
</feature>
<comment type="function">
    <text evidence="8">Gustatory receptor which mediates acceptance or avoidance behavior, depending on its substrates.</text>
</comment>
<feature type="transmembrane region" description="Helical" evidence="8">
    <location>
        <begin position="270"/>
        <end position="292"/>
    </location>
</feature>
<reference evidence="9" key="1">
    <citation type="submission" date="2021-04" db="EMBL/GenBank/DDBJ databases">
        <authorList>
            <person name="Chebbi M.A.C M."/>
        </authorList>
    </citation>
    <scope>NUCLEOTIDE SEQUENCE</scope>
</reference>
<feature type="transmembrane region" description="Helical" evidence="8">
    <location>
        <begin position="155"/>
        <end position="172"/>
    </location>
</feature>
<organism evidence="9 10">
    <name type="scientific">Cotesia congregata</name>
    <name type="common">Parasitoid wasp</name>
    <name type="synonym">Apanteles congregatus</name>
    <dbReference type="NCBI Taxonomy" id="51543"/>
    <lineage>
        <taxon>Eukaryota</taxon>
        <taxon>Metazoa</taxon>
        <taxon>Ecdysozoa</taxon>
        <taxon>Arthropoda</taxon>
        <taxon>Hexapoda</taxon>
        <taxon>Insecta</taxon>
        <taxon>Pterygota</taxon>
        <taxon>Neoptera</taxon>
        <taxon>Endopterygota</taxon>
        <taxon>Hymenoptera</taxon>
        <taxon>Apocrita</taxon>
        <taxon>Ichneumonoidea</taxon>
        <taxon>Braconidae</taxon>
        <taxon>Microgastrinae</taxon>
        <taxon>Cotesia</taxon>
    </lineage>
</organism>